<dbReference type="SUPFAM" id="SSF52113">
    <property type="entry name" value="BRCT domain"/>
    <property type="match status" value="2"/>
</dbReference>
<dbReference type="AlphaFoldDB" id="A0AAE1L1F5"/>
<dbReference type="Pfam" id="PF21242">
    <property type="entry name" value="ECT2_PH"/>
    <property type="match status" value="1"/>
</dbReference>
<evidence type="ECO:0000259" key="3">
    <source>
        <dbReference type="PROSITE" id="PS50172"/>
    </source>
</evidence>
<reference evidence="4" key="1">
    <citation type="submission" date="2023-10" db="EMBL/GenBank/DDBJ databases">
        <title>Genome assemblies of two species of porcelain crab, Petrolisthes cinctipes and Petrolisthes manimaculis (Anomura: Porcellanidae).</title>
        <authorList>
            <person name="Angst P."/>
        </authorList>
    </citation>
    <scope>NUCLEOTIDE SEQUENCE</scope>
    <source>
        <strain evidence="4">PB745_01</strain>
        <tissue evidence="4">Gill</tissue>
    </source>
</reference>
<dbReference type="InterPro" id="IPR026817">
    <property type="entry name" value="Ect2"/>
</dbReference>
<dbReference type="InterPro" id="IPR001357">
    <property type="entry name" value="BRCT_dom"/>
</dbReference>
<dbReference type="GO" id="GO:0005938">
    <property type="term" value="C:cell cortex"/>
    <property type="evidence" value="ECO:0007669"/>
    <property type="project" value="TreeGrafter"/>
</dbReference>
<evidence type="ECO:0008006" key="6">
    <source>
        <dbReference type="Google" id="ProtNLM"/>
    </source>
</evidence>
<dbReference type="Gene3D" id="2.30.29.30">
    <property type="entry name" value="Pleckstrin-homology domain (PH domain)/Phosphotyrosine-binding domain (PTB)"/>
    <property type="match status" value="1"/>
</dbReference>
<dbReference type="SUPFAM" id="SSF48065">
    <property type="entry name" value="DBL homology domain (DH-domain)"/>
    <property type="match status" value="1"/>
</dbReference>
<dbReference type="SMART" id="SM00292">
    <property type="entry name" value="BRCT"/>
    <property type="match status" value="2"/>
</dbReference>
<feature type="domain" description="BRCT" evidence="3">
    <location>
        <begin position="122"/>
        <end position="194"/>
    </location>
</feature>
<dbReference type="InterPro" id="IPR049395">
    <property type="entry name" value="ECT2_PH"/>
</dbReference>
<dbReference type="GO" id="GO:0005085">
    <property type="term" value="F:guanyl-nucleotide exchange factor activity"/>
    <property type="evidence" value="ECO:0007669"/>
    <property type="project" value="InterPro"/>
</dbReference>
<evidence type="ECO:0000256" key="1">
    <source>
        <dbReference type="SAM" id="MobiDB-lite"/>
    </source>
</evidence>
<name>A0AAE1L1F5_PETCI</name>
<dbReference type="Pfam" id="PF12738">
    <property type="entry name" value="PTCB-BRCT"/>
    <property type="match status" value="1"/>
</dbReference>
<dbReference type="GO" id="GO:2000431">
    <property type="term" value="P:regulation of cytokinesis, actomyosin contractile ring assembly"/>
    <property type="evidence" value="ECO:0007669"/>
    <property type="project" value="InterPro"/>
</dbReference>
<dbReference type="InterPro" id="IPR000219">
    <property type="entry name" value="DH_dom"/>
</dbReference>
<dbReference type="GO" id="GO:0005096">
    <property type="term" value="F:GTPase activator activity"/>
    <property type="evidence" value="ECO:0007669"/>
    <property type="project" value="InterPro"/>
</dbReference>
<dbReference type="Proteomes" id="UP001286313">
    <property type="component" value="Unassembled WGS sequence"/>
</dbReference>
<dbReference type="GO" id="GO:0000281">
    <property type="term" value="P:mitotic cytokinesis"/>
    <property type="evidence" value="ECO:0007669"/>
    <property type="project" value="TreeGrafter"/>
</dbReference>
<feature type="region of interest" description="Disordered" evidence="1">
    <location>
        <begin position="315"/>
        <end position="361"/>
    </location>
</feature>
<dbReference type="CDD" id="cd17732">
    <property type="entry name" value="BRCT_Ect2_rpt2"/>
    <property type="match status" value="1"/>
</dbReference>
<dbReference type="GO" id="GO:0005634">
    <property type="term" value="C:nucleus"/>
    <property type="evidence" value="ECO:0007669"/>
    <property type="project" value="InterPro"/>
</dbReference>
<comment type="caution">
    <text evidence="4">The sequence shown here is derived from an EMBL/GenBank/DDBJ whole genome shotgun (WGS) entry which is preliminary data.</text>
</comment>
<gene>
    <name evidence="4" type="ORF">Pcinc_006593</name>
</gene>
<dbReference type="InterPro" id="IPR001331">
    <property type="entry name" value="GDS_CDC24_CS"/>
</dbReference>
<keyword evidence="5" id="KW-1185">Reference proteome</keyword>
<dbReference type="InterPro" id="IPR036420">
    <property type="entry name" value="BRCT_dom_sf"/>
</dbReference>
<dbReference type="GO" id="GO:0035556">
    <property type="term" value="P:intracellular signal transduction"/>
    <property type="evidence" value="ECO:0007669"/>
    <property type="project" value="InterPro"/>
</dbReference>
<dbReference type="PANTHER" id="PTHR16777">
    <property type="entry name" value="PROTEIN ECT2"/>
    <property type="match status" value="1"/>
</dbReference>
<feature type="compositionally biased region" description="Low complexity" evidence="1">
    <location>
        <begin position="320"/>
        <end position="329"/>
    </location>
</feature>
<dbReference type="CDD" id="cd01229">
    <property type="entry name" value="PH_Ect2"/>
    <property type="match status" value="1"/>
</dbReference>
<feature type="domain" description="BRCT" evidence="3">
    <location>
        <begin position="216"/>
        <end position="304"/>
    </location>
</feature>
<dbReference type="PROSITE" id="PS50010">
    <property type="entry name" value="DH_2"/>
    <property type="match status" value="1"/>
</dbReference>
<dbReference type="Pfam" id="PF00533">
    <property type="entry name" value="BRCT"/>
    <property type="match status" value="1"/>
</dbReference>
<protein>
    <recommendedName>
        <fullName evidence="6">Protein ECT2</fullName>
    </recommendedName>
</protein>
<feature type="region of interest" description="Disordered" evidence="1">
    <location>
        <begin position="849"/>
        <end position="880"/>
    </location>
</feature>
<proteinExistence type="predicted"/>
<dbReference type="SUPFAM" id="SSF50729">
    <property type="entry name" value="PH domain-like"/>
    <property type="match status" value="1"/>
</dbReference>
<dbReference type="GO" id="GO:0007399">
    <property type="term" value="P:nervous system development"/>
    <property type="evidence" value="ECO:0007669"/>
    <property type="project" value="TreeGrafter"/>
</dbReference>
<dbReference type="PROSITE" id="PS00741">
    <property type="entry name" value="DH_1"/>
    <property type="match status" value="1"/>
</dbReference>
<dbReference type="InterPro" id="IPR035899">
    <property type="entry name" value="DBL_dom_sf"/>
</dbReference>
<accession>A0AAE1L1F5</accession>
<dbReference type="Gene3D" id="1.20.900.10">
    <property type="entry name" value="Dbl homology (DH) domain"/>
    <property type="match status" value="1"/>
</dbReference>
<evidence type="ECO:0000259" key="2">
    <source>
        <dbReference type="PROSITE" id="PS50010"/>
    </source>
</evidence>
<evidence type="ECO:0000313" key="4">
    <source>
        <dbReference type="EMBL" id="KAK3889405.1"/>
    </source>
</evidence>
<dbReference type="PROSITE" id="PS50172">
    <property type="entry name" value="BRCT"/>
    <property type="match status" value="2"/>
</dbReference>
<dbReference type="SMART" id="SM00325">
    <property type="entry name" value="RhoGEF"/>
    <property type="match status" value="1"/>
</dbReference>
<feature type="compositionally biased region" description="Basic residues" evidence="1">
    <location>
        <begin position="871"/>
        <end position="880"/>
    </location>
</feature>
<dbReference type="Gene3D" id="3.40.50.10190">
    <property type="entry name" value="BRCT domain"/>
    <property type="match status" value="3"/>
</dbReference>
<dbReference type="Pfam" id="PF00621">
    <property type="entry name" value="RhoGEF"/>
    <property type="match status" value="1"/>
</dbReference>
<feature type="domain" description="DH" evidence="2">
    <location>
        <begin position="416"/>
        <end position="605"/>
    </location>
</feature>
<sequence length="880" mass="98799">MAEHTQTSTILSDITTTSHADVTGASHFDVEASGDPRLCLVGSLVDDIETLEAAKKFGVPVVASETGLEYTSDSGFCTYFVLADFESPEFEKLNNAGVRLLGKPALLEYSQCGILTYNRRPVFCQVMKNAVLVFTGFRKKSEVSRLLKLVHYMGGSVKNEIKDTVTHLLAYSSTGDKYQYAVTFNIPVMSEEWVHAAWAHRDEVNARADTEAMAKYKLKVFENLRVVLVGFPAEEQGQMEDLVRQNGGVITTLDDQQATHVVLEDQSITEKPPDCPPKAYIVKAEWFWTSIQMEACPNEKLHLFEEMNMSNVMSPRQMFSSPSTPGGSSRSRRRKRLRETVQHLAQDESSSTLISAPPASKRRSSVGDLAYLSADSSLLDDTGSTPIRLARYHSEIDGSDKTPLSPPAVDLRQLSARQRVFYELVKTECNYVSILDAIEKVIKAPLENTSQPGGPMLDAQELRYIFGNLPPIHEVHTRMRNDLLHLAHNWNDSASIGEIILKYSTDLEKAYPPFINFFENMKEMLLRISTDRPRFHAFLKIAQNKPECGRQSLQELLIRPVQRLPSMSLLINDILKHTDKSSPDNSALEQALDKIKSVMTFINDDKRKTEAKLKLFEIHNDIEMCPPNLVASHRMYMSRVDVTELSDSCSGRGDTLTLFLFNDVLEICKKKSKYNSIKSPSRANLHAIKNIKSYKHLEMMNLAHIKRIVDIRETEDCHNVFALIVRSNQELKERLFTFTLLPDDTTKQVFLRTLCRTVANIVCRNDVENILVSMDPHHLDIETSDVSLTNALSKALRFATRTGRKVSRAFSFNKSPSKLKRAVSTVMSPFGTLPHQSSMRGATSVNSLADLSLSGTPPSGGFAQPMSTPTTRRRTLKNAH</sequence>
<dbReference type="PANTHER" id="PTHR16777:SF2">
    <property type="entry name" value="PROTEIN ECT2"/>
    <property type="match status" value="1"/>
</dbReference>
<evidence type="ECO:0000313" key="5">
    <source>
        <dbReference type="Proteomes" id="UP001286313"/>
    </source>
</evidence>
<dbReference type="CDD" id="cd00160">
    <property type="entry name" value="RhoGEF"/>
    <property type="match status" value="1"/>
</dbReference>
<dbReference type="InterPro" id="IPR011993">
    <property type="entry name" value="PH-like_dom_sf"/>
</dbReference>
<organism evidence="4 5">
    <name type="scientific">Petrolisthes cinctipes</name>
    <name type="common">Flat porcelain crab</name>
    <dbReference type="NCBI Taxonomy" id="88211"/>
    <lineage>
        <taxon>Eukaryota</taxon>
        <taxon>Metazoa</taxon>
        <taxon>Ecdysozoa</taxon>
        <taxon>Arthropoda</taxon>
        <taxon>Crustacea</taxon>
        <taxon>Multicrustacea</taxon>
        <taxon>Malacostraca</taxon>
        <taxon>Eumalacostraca</taxon>
        <taxon>Eucarida</taxon>
        <taxon>Decapoda</taxon>
        <taxon>Pleocyemata</taxon>
        <taxon>Anomura</taxon>
        <taxon>Galatheoidea</taxon>
        <taxon>Porcellanidae</taxon>
        <taxon>Petrolisthes</taxon>
    </lineage>
</organism>
<dbReference type="EMBL" id="JAWQEG010000489">
    <property type="protein sequence ID" value="KAK3889405.1"/>
    <property type="molecule type" value="Genomic_DNA"/>
</dbReference>